<accession>A0A0G4FQU0</accession>
<sequence length="167" mass="18485">MVGQIQAGQNDPVHSDEEGVTATDIDFILALVEEISKQVGDMLNQSGRGHSAADAHPLMTQSPVKLPLVDWERVSECVGRPRDECMSVFRQFAEATNVDVHWSRSAALEDVSIQVSLSDDSRAERKRHLAVKKLAQYTQSRVTRFDSFLLDAAQKVMKKASEEGMDG</sequence>
<evidence type="ECO:0000313" key="2">
    <source>
        <dbReference type="Proteomes" id="UP000041254"/>
    </source>
</evidence>
<dbReference type="AlphaFoldDB" id="A0A0G4FQU0"/>
<dbReference type="VEuPathDB" id="CryptoDB:Vbra_15938"/>
<reference evidence="1 2" key="1">
    <citation type="submission" date="2014-11" db="EMBL/GenBank/DDBJ databases">
        <authorList>
            <person name="Zhu J."/>
            <person name="Qi W."/>
            <person name="Song R."/>
        </authorList>
    </citation>
    <scope>NUCLEOTIDE SEQUENCE [LARGE SCALE GENOMIC DNA]</scope>
</reference>
<dbReference type="EMBL" id="CDMY01000478">
    <property type="protein sequence ID" value="CEM16585.1"/>
    <property type="molecule type" value="Genomic_DNA"/>
</dbReference>
<gene>
    <name evidence="1" type="ORF">Vbra_15938</name>
</gene>
<organism evidence="1 2">
    <name type="scientific">Vitrella brassicaformis (strain CCMP3155)</name>
    <dbReference type="NCBI Taxonomy" id="1169540"/>
    <lineage>
        <taxon>Eukaryota</taxon>
        <taxon>Sar</taxon>
        <taxon>Alveolata</taxon>
        <taxon>Colpodellida</taxon>
        <taxon>Vitrellaceae</taxon>
        <taxon>Vitrella</taxon>
    </lineage>
</organism>
<dbReference type="Proteomes" id="UP000041254">
    <property type="component" value="Unassembled WGS sequence"/>
</dbReference>
<keyword evidence="2" id="KW-1185">Reference proteome</keyword>
<protein>
    <submittedName>
        <fullName evidence="1">Uncharacterized protein</fullName>
    </submittedName>
</protein>
<name>A0A0G4FQU0_VITBC</name>
<dbReference type="InParanoid" id="A0A0G4FQU0"/>
<evidence type="ECO:0000313" key="1">
    <source>
        <dbReference type="EMBL" id="CEM16585.1"/>
    </source>
</evidence>
<proteinExistence type="predicted"/>